<accession>A0A2M6Z2I1</accession>
<dbReference type="SUPFAM" id="SSF53756">
    <property type="entry name" value="UDP-Glycosyltransferase/glycogen phosphorylase"/>
    <property type="match status" value="1"/>
</dbReference>
<dbReference type="Pfam" id="PF00534">
    <property type="entry name" value="Glycos_transf_1"/>
    <property type="match status" value="1"/>
</dbReference>
<evidence type="ECO:0000259" key="2">
    <source>
        <dbReference type="Pfam" id="PF13439"/>
    </source>
</evidence>
<gene>
    <name evidence="3" type="ORF">COS93_02180</name>
</gene>
<evidence type="ECO:0000313" key="4">
    <source>
        <dbReference type="Proteomes" id="UP000228777"/>
    </source>
</evidence>
<dbReference type="AlphaFoldDB" id="A0A2M6Z2I1"/>
<feature type="domain" description="Glycosyl transferase family 1" evidence="1">
    <location>
        <begin position="167"/>
        <end position="323"/>
    </location>
</feature>
<organism evidence="3 4">
    <name type="scientific">bacterium (Candidatus Gribaldobacteria) CG07_land_8_20_14_0_80_33_18</name>
    <dbReference type="NCBI Taxonomy" id="2014272"/>
    <lineage>
        <taxon>Bacteria</taxon>
        <taxon>Candidatus Gribaldobacteria</taxon>
    </lineage>
</organism>
<sequence>MKIALIAPLEESIPPKKYGGTELIVSLLAEGLIKKGHKVYLFASGDSKTKANLIPIFKRALRKEKFCQDLKIREALKFIGVGKIVNKLKRIKVDIIHNHLGWRFLPFAEQFKSPTITTLHGPLDSHYSKFIYSKFKDYHFVSISNSQRKPLKLNYLATVYNGIDISQFDFNSFPKGNYLAFLGRMSPEKGPLEAIKIAKKTKLKLKMAAKIDVVDKEYFEKSIKPLIDKKQIEFIGEIGPKEKNNFLKNATALLCPLQWEEPFGLFMAEAMACGTPVIVLNRGSAKEVVKDKKTGFVVDSLDDMAKAIKNINQIKRENCRKWVEEKFTAEKMVNEYEKVYYKIL</sequence>
<keyword evidence="3" id="KW-0808">Transferase</keyword>
<feature type="domain" description="Glycosyltransferase subfamily 4-like N-terminal" evidence="2">
    <location>
        <begin position="18"/>
        <end position="165"/>
    </location>
</feature>
<dbReference type="PANTHER" id="PTHR12526:SF595">
    <property type="entry name" value="BLL5217 PROTEIN"/>
    <property type="match status" value="1"/>
</dbReference>
<evidence type="ECO:0000259" key="1">
    <source>
        <dbReference type="Pfam" id="PF00534"/>
    </source>
</evidence>
<name>A0A2M6Z2I1_9BACT</name>
<dbReference type="EMBL" id="PEWP01000043">
    <property type="protein sequence ID" value="PIU46586.1"/>
    <property type="molecule type" value="Genomic_DNA"/>
</dbReference>
<proteinExistence type="predicted"/>
<dbReference type="Gene3D" id="3.40.50.2000">
    <property type="entry name" value="Glycogen Phosphorylase B"/>
    <property type="match status" value="2"/>
</dbReference>
<protein>
    <submittedName>
        <fullName evidence="3">Glycosyl transferase</fullName>
    </submittedName>
</protein>
<dbReference type="Pfam" id="PF13439">
    <property type="entry name" value="Glyco_transf_4"/>
    <property type="match status" value="1"/>
</dbReference>
<dbReference type="GO" id="GO:0016757">
    <property type="term" value="F:glycosyltransferase activity"/>
    <property type="evidence" value="ECO:0007669"/>
    <property type="project" value="InterPro"/>
</dbReference>
<dbReference type="InterPro" id="IPR001296">
    <property type="entry name" value="Glyco_trans_1"/>
</dbReference>
<evidence type="ECO:0000313" key="3">
    <source>
        <dbReference type="EMBL" id="PIU46586.1"/>
    </source>
</evidence>
<comment type="caution">
    <text evidence="3">The sequence shown here is derived from an EMBL/GenBank/DDBJ whole genome shotgun (WGS) entry which is preliminary data.</text>
</comment>
<dbReference type="InterPro" id="IPR028098">
    <property type="entry name" value="Glyco_trans_4-like_N"/>
</dbReference>
<dbReference type="CDD" id="cd03802">
    <property type="entry name" value="GT4_AviGT4-like"/>
    <property type="match status" value="1"/>
</dbReference>
<reference evidence="4" key="1">
    <citation type="submission" date="2017-09" db="EMBL/GenBank/DDBJ databases">
        <title>Depth-based differentiation of microbial function through sediment-hosted aquifers and enrichment of novel symbionts in the deep terrestrial subsurface.</title>
        <authorList>
            <person name="Probst A.J."/>
            <person name="Ladd B."/>
            <person name="Jarett J.K."/>
            <person name="Geller-Mcgrath D.E."/>
            <person name="Sieber C.M.K."/>
            <person name="Emerson J.B."/>
            <person name="Anantharaman K."/>
            <person name="Thomas B.C."/>
            <person name="Malmstrom R."/>
            <person name="Stieglmeier M."/>
            <person name="Klingl A."/>
            <person name="Woyke T."/>
            <person name="Ryan C.M."/>
            <person name="Banfield J.F."/>
        </authorList>
    </citation>
    <scope>NUCLEOTIDE SEQUENCE [LARGE SCALE GENOMIC DNA]</scope>
</reference>
<dbReference type="Proteomes" id="UP000228777">
    <property type="component" value="Unassembled WGS sequence"/>
</dbReference>
<dbReference type="PANTHER" id="PTHR12526">
    <property type="entry name" value="GLYCOSYLTRANSFERASE"/>
    <property type="match status" value="1"/>
</dbReference>